<evidence type="ECO:0000259" key="2">
    <source>
        <dbReference type="Pfam" id="PF14587"/>
    </source>
</evidence>
<dbReference type="Pfam" id="PF14587">
    <property type="entry name" value="Glyco_hydr_30_2"/>
    <property type="match status" value="1"/>
</dbReference>
<keyword evidence="1" id="KW-0732">Signal</keyword>
<sequence>MARRRALAALVSLTAAITVLTGAPAGAAPETVVVQAKAHQTMTGFGASGAWWTIDVARFPAPVREQLARLLFSPDGGIALSQWRWNIGGGGVGVTVPTGGESELGARNRAPDTFYQAPGRYDWSVDAGGTAMLKLAAKYRVPDVIGFAVSAPPDFTTNHQSCGGTLTPGAERAYAEYLSTVVRHARDSWHANVNHVSPMNEPDYTRGECTQEGMAVPADRRADTLTALRAALPAGTGIIADESSRVDTQFLPETPQWMSDPGAAAATTALAHHTYDFPSDATLNQARDLAHGYGKPLWATEICCSVLAGGKPAWSQGYDPTITGGLALADIVAQDLTQADDSAFQWWVAMSAALGCDPTTGASCTGQANPEGWNDGLVYYDPQYSSHHNYRLYPTKRLWALGNFSRFVRPGAVRHEVTGTPDGVHALAFRTGREWTLVVVNNTTADTAFPVRFPGSAHATGAWRTDGTHDLAAVAPPRGDTVPAPGHSITTYRYAASGA</sequence>
<dbReference type="InterPro" id="IPR010916">
    <property type="entry name" value="TonB_box_CS"/>
</dbReference>
<feature type="signal peptide" evidence="1">
    <location>
        <begin position="1"/>
        <end position="27"/>
    </location>
</feature>
<evidence type="ECO:0000313" key="4">
    <source>
        <dbReference type="Proteomes" id="UP000612808"/>
    </source>
</evidence>
<accession>A0A8J3NCK0</accession>
<organism evidence="3 4">
    <name type="scientific">Actinocatenispora rupis</name>
    <dbReference type="NCBI Taxonomy" id="519421"/>
    <lineage>
        <taxon>Bacteria</taxon>
        <taxon>Bacillati</taxon>
        <taxon>Actinomycetota</taxon>
        <taxon>Actinomycetes</taxon>
        <taxon>Micromonosporales</taxon>
        <taxon>Micromonosporaceae</taxon>
        <taxon>Actinocatenispora</taxon>
    </lineage>
</organism>
<dbReference type="InterPro" id="IPR039514">
    <property type="entry name" value="6GAL-like"/>
</dbReference>
<dbReference type="EMBL" id="BOMB01000029">
    <property type="protein sequence ID" value="GID14121.1"/>
    <property type="molecule type" value="Genomic_DNA"/>
</dbReference>
<dbReference type="Gene3D" id="2.60.40.1180">
    <property type="entry name" value="Golgi alpha-mannosidase II"/>
    <property type="match status" value="1"/>
</dbReference>
<evidence type="ECO:0000313" key="3">
    <source>
        <dbReference type="EMBL" id="GID14121.1"/>
    </source>
</evidence>
<gene>
    <name evidence="3" type="ORF">Aru02nite_50100</name>
</gene>
<dbReference type="InterPro" id="IPR039743">
    <property type="entry name" value="6GAL/EXGAL"/>
</dbReference>
<dbReference type="InterPro" id="IPR013780">
    <property type="entry name" value="Glyco_hydro_b"/>
</dbReference>
<dbReference type="PANTHER" id="PTHR42767:SF1">
    <property type="entry name" value="ENDO-BETA-1,6-GALACTANASE-LIKE DOMAIN-CONTAINING PROTEIN"/>
    <property type="match status" value="1"/>
</dbReference>
<name>A0A8J3NCK0_9ACTN</name>
<dbReference type="RefSeq" id="WP_203661790.1">
    <property type="nucleotide sequence ID" value="NZ_BAAAZM010000001.1"/>
</dbReference>
<dbReference type="Gene3D" id="3.20.20.80">
    <property type="entry name" value="Glycosidases"/>
    <property type="match status" value="1"/>
</dbReference>
<dbReference type="GO" id="GO:0004553">
    <property type="term" value="F:hydrolase activity, hydrolyzing O-glycosyl compounds"/>
    <property type="evidence" value="ECO:0007669"/>
    <property type="project" value="InterPro"/>
</dbReference>
<keyword evidence="4" id="KW-1185">Reference proteome</keyword>
<dbReference type="PANTHER" id="PTHR42767">
    <property type="entry name" value="ENDO-BETA-1,6-GALACTANASE"/>
    <property type="match status" value="1"/>
</dbReference>
<dbReference type="Proteomes" id="UP000612808">
    <property type="component" value="Unassembled WGS sequence"/>
</dbReference>
<feature type="domain" description="Endo-beta-1,6-galactanase-like" evidence="2">
    <location>
        <begin position="34"/>
        <end position="352"/>
    </location>
</feature>
<proteinExistence type="predicted"/>
<dbReference type="PROSITE" id="PS00430">
    <property type="entry name" value="TONB_DEPENDENT_REC_1"/>
    <property type="match status" value="1"/>
</dbReference>
<reference evidence="3" key="1">
    <citation type="submission" date="2021-01" db="EMBL/GenBank/DDBJ databases">
        <title>Whole genome shotgun sequence of Actinocatenispora rupis NBRC 107355.</title>
        <authorList>
            <person name="Komaki H."/>
            <person name="Tamura T."/>
        </authorList>
    </citation>
    <scope>NUCLEOTIDE SEQUENCE</scope>
    <source>
        <strain evidence="3">NBRC 107355</strain>
    </source>
</reference>
<evidence type="ECO:0000256" key="1">
    <source>
        <dbReference type="SAM" id="SignalP"/>
    </source>
</evidence>
<comment type="caution">
    <text evidence="3">The sequence shown here is derived from an EMBL/GenBank/DDBJ whole genome shotgun (WGS) entry which is preliminary data.</text>
</comment>
<protein>
    <recommendedName>
        <fullName evidence="2">Endo-beta-1,6-galactanase-like domain-containing protein</fullName>
    </recommendedName>
</protein>
<dbReference type="InterPro" id="IPR017853">
    <property type="entry name" value="GH"/>
</dbReference>
<dbReference type="AlphaFoldDB" id="A0A8J3NCK0"/>
<feature type="chain" id="PRO_5035311832" description="Endo-beta-1,6-galactanase-like domain-containing protein" evidence="1">
    <location>
        <begin position="28"/>
        <end position="499"/>
    </location>
</feature>
<dbReference type="SUPFAM" id="SSF51445">
    <property type="entry name" value="(Trans)glycosidases"/>
    <property type="match status" value="1"/>
</dbReference>